<gene>
    <name evidence="3" type="ORF">GMARGA_LOCUS32338</name>
</gene>
<dbReference type="EMBL" id="CAJVQB010050572">
    <property type="protein sequence ID" value="CAG8834980.1"/>
    <property type="molecule type" value="Genomic_DNA"/>
</dbReference>
<evidence type="ECO:0000256" key="2">
    <source>
        <dbReference type="SAM" id="MobiDB-lite"/>
    </source>
</evidence>
<proteinExistence type="predicted"/>
<comment type="caution">
    <text evidence="3">The sequence shown here is derived from an EMBL/GenBank/DDBJ whole genome shotgun (WGS) entry which is preliminary data.</text>
</comment>
<accession>A0ABN7WLE5</accession>
<feature type="compositionally biased region" description="Basic and acidic residues" evidence="2">
    <location>
        <begin position="116"/>
        <end position="126"/>
    </location>
</feature>
<evidence type="ECO:0000256" key="1">
    <source>
        <dbReference type="SAM" id="Coils"/>
    </source>
</evidence>
<evidence type="ECO:0000313" key="4">
    <source>
        <dbReference type="Proteomes" id="UP000789901"/>
    </source>
</evidence>
<feature type="coiled-coil region" evidence="1">
    <location>
        <begin position="27"/>
        <end position="54"/>
    </location>
</feature>
<keyword evidence="4" id="KW-1185">Reference proteome</keyword>
<dbReference type="Proteomes" id="UP000789901">
    <property type="component" value="Unassembled WGS sequence"/>
</dbReference>
<protein>
    <submittedName>
        <fullName evidence="3">24303_t:CDS:1</fullName>
    </submittedName>
</protein>
<organism evidence="3 4">
    <name type="scientific">Gigaspora margarita</name>
    <dbReference type="NCBI Taxonomy" id="4874"/>
    <lineage>
        <taxon>Eukaryota</taxon>
        <taxon>Fungi</taxon>
        <taxon>Fungi incertae sedis</taxon>
        <taxon>Mucoromycota</taxon>
        <taxon>Glomeromycotina</taxon>
        <taxon>Glomeromycetes</taxon>
        <taxon>Diversisporales</taxon>
        <taxon>Gigasporaceae</taxon>
        <taxon>Gigaspora</taxon>
    </lineage>
</organism>
<keyword evidence="1" id="KW-0175">Coiled coil</keyword>
<feature type="non-terminal residue" evidence="3">
    <location>
        <position position="194"/>
    </location>
</feature>
<reference evidence="3 4" key="1">
    <citation type="submission" date="2021-06" db="EMBL/GenBank/DDBJ databases">
        <authorList>
            <person name="Kallberg Y."/>
            <person name="Tangrot J."/>
            <person name="Rosling A."/>
        </authorList>
    </citation>
    <scope>NUCLEOTIDE SEQUENCE [LARGE SCALE GENOMIC DNA]</scope>
    <source>
        <strain evidence="3 4">120-4 pot B 10/14</strain>
    </source>
</reference>
<feature type="non-terminal residue" evidence="3">
    <location>
        <position position="1"/>
    </location>
</feature>
<sequence>IKDRGHQLGSVYEQELKKKISSTIEFNSKINDLNERLQAKNSEYLKREKEFQHEQKSHSESRYRVSYDFLRLELKRVKEDLNSKEYTIECMEKGIEENRSLRDQLVLDGLERTDSYIKSGGEKNNEPESSSAPSKQIIPATISKEKISLGVVVKKLRNLESIMPKEKVGYPAHKKYINREEIPDRPGITPKYLP</sequence>
<evidence type="ECO:0000313" key="3">
    <source>
        <dbReference type="EMBL" id="CAG8834980.1"/>
    </source>
</evidence>
<name>A0ABN7WLE5_GIGMA</name>
<feature type="region of interest" description="Disordered" evidence="2">
    <location>
        <begin position="116"/>
        <end position="137"/>
    </location>
</feature>